<keyword evidence="9" id="KW-0067">ATP-binding</keyword>
<dbReference type="STRING" id="42156.A0A3P6TY77"/>
<keyword evidence="12" id="KW-1185">Reference proteome</keyword>
<reference evidence="11 12" key="1">
    <citation type="submission" date="2018-08" db="EMBL/GenBank/DDBJ databases">
        <authorList>
            <person name="Laetsch R D."/>
            <person name="Stevens L."/>
            <person name="Kumar S."/>
            <person name="Blaxter L. M."/>
        </authorList>
    </citation>
    <scope>NUCLEOTIDE SEQUENCE [LARGE SCALE GENOMIC DNA]</scope>
</reference>
<dbReference type="CDD" id="cd01672">
    <property type="entry name" value="TMPK"/>
    <property type="match status" value="1"/>
</dbReference>
<sequence>MRYHLSYNEKSYQMGSRVRGAFIVFEGCDRAGKSLQCRKLVERIRAAGSSVDLISFPDRSSDLGKFIDRYLKKEVEMEPKEAHLVFAANRQALIPLMMRKLLDGTHLVVDRYVYSGIAYTLAKGAENITMEWAKLADAGELRPDCVIYLNLSFEEAKKRSGFGDERFDLSSFQVKVNNIMEKLAAEDRDLWKIVDASLPIEEISENIWKMVTPVLNNVNKKSLMFLGE</sequence>
<evidence type="ECO:0000256" key="9">
    <source>
        <dbReference type="ARBA" id="ARBA00022840"/>
    </source>
</evidence>
<dbReference type="Gene3D" id="3.40.50.300">
    <property type="entry name" value="P-loop containing nucleotide triphosphate hydrolases"/>
    <property type="match status" value="1"/>
</dbReference>
<evidence type="ECO:0000256" key="3">
    <source>
        <dbReference type="ARBA" id="ARBA00012980"/>
    </source>
</evidence>
<dbReference type="PANTHER" id="PTHR10344">
    <property type="entry name" value="THYMIDYLATE KINASE"/>
    <property type="match status" value="1"/>
</dbReference>
<name>A0A3P6TY77_LITSI</name>
<dbReference type="GO" id="GO:0006235">
    <property type="term" value="P:dTTP biosynthetic process"/>
    <property type="evidence" value="ECO:0007669"/>
    <property type="project" value="TreeGrafter"/>
</dbReference>
<dbReference type="InterPro" id="IPR039430">
    <property type="entry name" value="Thymidylate_kin-like_dom"/>
</dbReference>
<keyword evidence="6" id="KW-0545">Nucleotide biosynthesis</keyword>
<keyword evidence="8" id="KW-0418">Kinase</keyword>
<dbReference type="Proteomes" id="UP000277928">
    <property type="component" value="Unassembled WGS sequence"/>
</dbReference>
<evidence type="ECO:0000256" key="7">
    <source>
        <dbReference type="ARBA" id="ARBA00022741"/>
    </source>
</evidence>
<evidence type="ECO:0000256" key="8">
    <source>
        <dbReference type="ARBA" id="ARBA00022777"/>
    </source>
</evidence>
<dbReference type="NCBIfam" id="TIGR00041">
    <property type="entry name" value="DTMP_kinase"/>
    <property type="match status" value="1"/>
</dbReference>
<organism evidence="11 12">
    <name type="scientific">Litomosoides sigmodontis</name>
    <name type="common">Filarial nematode worm</name>
    <dbReference type="NCBI Taxonomy" id="42156"/>
    <lineage>
        <taxon>Eukaryota</taxon>
        <taxon>Metazoa</taxon>
        <taxon>Ecdysozoa</taxon>
        <taxon>Nematoda</taxon>
        <taxon>Chromadorea</taxon>
        <taxon>Rhabditida</taxon>
        <taxon>Spirurina</taxon>
        <taxon>Spiruromorpha</taxon>
        <taxon>Filarioidea</taxon>
        <taxon>Onchocercidae</taxon>
        <taxon>Litomosoides</taxon>
    </lineage>
</organism>
<dbReference type="GO" id="GO:0005739">
    <property type="term" value="C:mitochondrion"/>
    <property type="evidence" value="ECO:0007669"/>
    <property type="project" value="TreeGrafter"/>
</dbReference>
<dbReference type="GO" id="GO:0005524">
    <property type="term" value="F:ATP binding"/>
    <property type="evidence" value="ECO:0007669"/>
    <property type="project" value="UniProtKB-KW"/>
</dbReference>
<gene>
    <name evidence="11" type="ORF">NLS_LOCUS6418</name>
</gene>
<keyword evidence="5" id="KW-0808">Transferase</keyword>
<evidence type="ECO:0000256" key="2">
    <source>
        <dbReference type="ARBA" id="ARBA00009776"/>
    </source>
</evidence>
<dbReference type="PANTHER" id="PTHR10344:SF1">
    <property type="entry name" value="THYMIDYLATE KINASE"/>
    <property type="match status" value="1"/>
</dbReference>
<proteinExistence type="inferred from homology"/>
<dbReference type="GO" id="GO:0006227">
    <property type="term" value="P:dUDP biosynthetic process"/>
    <property type="evidence" value="ECO:0007669"/>
    <property type="project" value="TreeGrafter"/>
</dbReference>
<dbReference type="InterPro" id="IPR027417">
    <property type="entry name" value="P-loop_NTPase"/>
</dbReference>
<dbReference type="EC" id="2.7.4.9" evidence="3"/>
<dbReference type="HAMAP" id="MF_00165">
    <property type="entry name" value="Thymidylate_kinase"/>
    <property type="match status" value="1"/>
</dbReference>
<dbReference type="GO" id="GO:0006233">
    <property type="term" value="P:dTDP biosynthetic process"/>
    <property type="evidence" value="ECO:0007669"/>
    <property type="project" value="InterPro"/>
</dbReference>
<dbReference type="EMBL" id="UYRX01000563">
    <property type="protein sequence ID" value="VDK83910.1"/>
    <property type="molecule type" value="Genomic_DNA"/>
</dbReference>
<dbReference type="OMA" id="YWHQFDA"/>
<feature type="domain" description="Thymidylate kinase-like" evidence="10">
    <location>
        <begin position="25"/>
        <end position="207"/>
    </location>
</feature>
<dbReference type="GO" id="GO:0005829">
    <property type="term" value="C:cytosol"/>
    <property type="evidence" value="ECO:0007669"/>
    <property type="project" value="TreeGrafter"/>
</dbReference>
<dbReference type="AlphaFoldDB" id="A0A3P6TY77"/>
<keyword evidence="7" id="KW-0547">Nucleotide-binding</keyword>
<evidence type="ECO:0000256" key="6">
    <source>
        <dbReference type="ARBA" id="ARBA00022727"/>
    </source>
</evidence>
<evidence type="ECO:0000313" key="11">
    <source>
        <dbReference type="EMBL" id="VDK83910.1"/>
    </source>
</evidence>
<evidence type="ECO:0000256" key="4">
    <source>
        <dbReference type="ARBA" id="ARBA00017144"/>
    </source>
</evidence>
<accession>A0A3P6TY77</accession>
<dbReference type="GO" id="GO:0005634">
    <property type="term" value="C:nucleus"/>
    <property type="evidence" value="ECO:0007669"/>
    <property type="project" value="TreeGrafter"/>
</dbReference>
<evidence type="ECO:0000256" key="5">
    <source>
        <dbReference type="ARBA" id="ARBA00022679"/>
    </source>
</evidence>
<evidence type="ECO:0000313" key="12">
    <source>
        <dbReference type="Proteomes" id="UP000277928"/>
    </source>
</evidence>
<protein>
    <recommendedName>
        <fullName evidence="4">Thymidylate kinase</fullName>
        <ecNumber evidence="3">2.7.4.9</ecNumber>
    </recommendedName>
</protein>
<dbReference type="FunFam" id="3.40.50.300:FF:000679">
    <property type="entry name" value="Thymidylate kinase"/>
    <property type="match status" value="1"/>
</dbReference>
<comment type="pathway">
    <text evidence="1">Pyrimidine metabolism; dTTP biosynthesis.</text>
</comment>
<comment type="similarity">
    <text evidence="2">Belongs to the thymidylate kinase family.</text>
</comment>
<dbReference type="GO" id="GO:0004798">
    <property type="term" value="F:dTMP kinase activity"/>
    <property type="evidence" value="ECO:0007669"/>
    <property type="project" value="UniProtKB-EC"/>
</dbReference>
<dbReference type="GO" id="GO:0004550">
    <property type="term" value="F:nucleoside diphosphate kinase activity"/>
    <property type="evidence" value="ECO:0007669"/>
    <property type="project" value="TreeGrafter"/>
</dbReference>
<dbReference type="InterPro" id="IPR018094">
    <property type="entry name" value="Thymidylate_kinase"/>
</dbReference>
<dbReference type="SUPFAM" id="SSF52540">
    <property type="entry name" value="P-loop containing nucleoside triphosphate hydrolases"/>
    <property type="match status" value="1"/>
</dbReference>
<evidence type="ECO:0000256" key="1">
    <source>
        <dbReference type="ARBA" id="ARBA00004992"/>
    </source>
</evidence>
<dbReference type="OrthoDB" id="425602at2759"/>
<evidence type="ECO:0000259" key="10">
    <source>
        <dbReference type="Pfam" id="PF02223"/>
    </source>
</evidence>
<dbReference type="Pfam" id="PF02223">
    <property type="entry name" value="Thymidylate_kin"/>
    <property type="match status" value="1"/>
</dbReference>